<dbReference type="Pfam" id="PF07603">
    <property type="entry name" value="Lcl_C"/>
    <property type="match status" value="1"/>
</dbReference>
<keyword evidence="1" id="KW-0732">Signal</keyword>
<gene>
    <name evidence="3" type="ORF">Mag101_03330</name>
</gene>
<keyword evidence="4" id="KW-1185">Reference proteome</keyword>
<proteinExistence type="predicted"/>
<dbReference type="OrthoDB" id="9805202at2"/>
<name>A0A1Q2M2K9_9GAMM</name>
<evidence type="ECO:0000256" key="1">
    <source>
        <dbReference type="SAM" id="SignalP"/>
    </source>
</evidence>
<dbReference type="EMBL" id="CP019650">
    <property type="protein sequence ID" value="AQQ66778.1"/>
    <property type="molecule type" value="Genomic_DNA"/>
</dbReference>
<dbReference type="STRING" id="260552.Mag101_03330"/>
<dbReference type="Proteomes" id="UP000188219">
    <property type="component" value="Chromosome"/>
</dbReference>
<feature type="chain" id="PRO_5013088950" description="Lcl C-terminal domain-containing protein" evidence="1">
    <location>
        <begin position="21"/>
        <end position="220"/>
    </location>
</feature>
<dbReference type="KEGG" id="maga:Mag101_03330"/>
<feature type="domain" description="Lcl C-terminal" evidence="2">
    <location>
        <begin position="55"/>
        <end position="211"/>
    </location>
</feature>
<evidence type="ECO:0000313" key="3">
    <source>
        <dbReference type="EMBL" id="AQQ66778.1"/>
    </source>
</evidence>
<accession>A0A1Q2M2K9</accession>
<dbReference type="RefSeq" id="WP_077400757.1">
    <property type="nucleotide sequence ID" value="NZ_CP019650.1"/>
</dbReference>
<organism evidence="3 4">
    <name type="scientific">Microbulbifer agarilyticus</name>
    <dbReference type="NCBI Taxonomy" id="260552"/>
    <lineage>
        <taxon>Bacteria</taxon>
        <taxon>Pseudomonadati</taxon>
        <taxon>Pseudomonadota</taxon>
        <taxon>Gammaproteobacteria</taxon>
        <taxon>Cellvibrionales</taxon>
        <taxon>Microbulbiferaceae</taxon>
        <taxon>Microbulbifer</taxon>
    </lineage>
</organism>
<dbReference type="InterPro" id="IPR011460">
    <property type="entry name" value="Lcl_C"/>
</dbReference>
<evidence type="ECO:0000313" key="4">
    <source>
        <dbReference type="Proteomes" id="UP000188219"/>
    </source>
</evidence>
<evidence type="ECO:0000259" key="2">
    <source>
        <dbReference type="Pfam" id="PF07603"/>
    </source>
</evidence>
<dbReference type="AlphaFoldDB" id="A0A1Q2M2K9"/>
<sequence>MRVWQRAFILVAIPATTLVAAALYRPPHPQPNPHHFVKIDSSGSAMPAWAGPWACICDRRSGLLWEVKTDSESIHEGQWTYSWYRESNLELEHPAQGTPNQGDCYFEAERCDTEDLIRHTRQQRLCGQDDWRLPTAEELRSLVYKDAKPGQPTIDAAYFPKTKRGDYWTAEQNHSLQNVYSYLNEGALAISFVDGQPITIPHRNAAFVRLVTSSSKSCHQ</sequence>
<reference evidence="3" key="1">
    <citation type="submission" date="2017-02" db="EMBL/GenBank/DDBJ databases">
        <title>Genome of Microbulbifer agarilyticus GP101.</title>
        <authorList>
            <person name="Jung J."/>
            <person name="Bae S.S."/>
            <person name="Baek K."/>
        </authorList>
    </citation>
    <scope>NUCLEOTIDE SEQUENCE [LARGE SCALE GENOMIC DNA]</scope>
    <source>
        <strain evidence="3">GP101</strain>
    </source>
</reference>
<feature type="signal peptide" evidence="1">
    <location>
        <begin position="1"/>
        <end position="20"/>
    </location>
</feature>
<protein>
    <recommendedName>
        <fullName evidence="2">Lcl C-terminal domain-containing protein</fullName>
    </recommendedName>
</protein>